<feature type="compositionally biased region" description="Low complexity" evidence="2">
    <location>
        <begin position="290"/>
        <end position="299"/>
    </location>
</feature>
<feature type="compositionally biased region" description="Basic and acidic residues" evidence="2">
    <location>
        <begin position="356"/>
        <end position="373"/>
    </location>
</feature>
<feature type="domain" description="PWWP" evidence="5">
    <location>
        <begin position="35"/>
        <end position="103"/>
    </location>
</feature>
<dbReference type="Proteomes" id="UP001230051">
    <property type="component" value="Unassembled WGS sequence"/>
</dbReference>
<feature type="region of interest" description="Disordered" evidence="2">
    <location>
        <begin position="1"/>
        <end position="28"/>
    </location>
</feature>
<dbReference type="PANTHER" id="PTHR31333:SF6">
    <property type="entry name" value="MUM1 LIKE 1"/>
    <property type="match status" value="1"/>
</dbReference>
<feature type="compositionally biased region" description="Basic residues" evidence="2">
    <location>
        <begin position="331"/>
        <end position="341"/>
    </location>
</feature>
<evidence type="ECO:0000259" key="4">
    <source>
        <dbReference type="Pfam" id="PF20886"/>
    </source>
</evidence>
<evidence type="ECO:0000259" key="3">
    <source>
        <dbReference type="Pfam" id="PF20884"/>
    </source>
</evidence>
<accession>A0AAD8CUW6</accession>
<dbReference type="InterPro" id="IPR040263">
    <property type="entry name" value="PWP3A_3B_4"/>
</dbReference>
<comment type="similarity">
    <text evidence="1">Belongs to the PWWP3A family.</text>
</comment>
<feature type="compositionally biased region" description="Acidic residues" evidence="2">
    <location>
        <begin position="613"/>
        <end position="628"/>
    </location>
</feature>
<feature type="region of interest" description="Disordered" evidence="2">
    <location>
        <begin position="481"/>
        <end position="518"/>
    </location>
</feature>
<feature type="region of interest" description="Disordered" evidence="2">
    <location>
        <begin position="608"/>
        <end position="628"/>
    </location>
</feature>
<feature type="compositionally biased region" description="Basic residues" evidence="2">
    <location>
        <begin position="456"/>
        <end position="466"/>
    </location>
</feature>
<dbReference type="AlphaFoldDB" id="A0AAD8CUW6"/>
<dbReference type="PRINTS" id="PR00929">
    <property type="entry name" value="ATHOOK"/>
</dbReference>
<name>A0AAD8CUW6_ACIOX</name>
<evidence type="ECO:0000256" key="2">
    <source>
        <dbReference type="SAM" id="MobiDB-lite"/>
    </source>
</evidence>
<gene>
    <name evidence="6" type="primary">PWWP3A</name>
    <name evidence="6" type="ORF">AOXY_G24754</name>
</gene>
<dbReference type="InterPro" id="IPR048765">
    <property type="entry name" value="PWP3A_3B_4_N"/>
</dbReference>
<dbReference type="Pfam" id="PF20886">
    <property type="entry name" value="PWP3A-B_C"/>
    <property type="match status" value="1"/>
</dbReference>
<evidence type="ECO:0000259" key="5">
    <source>
        <dbReference type="Pfam" id="PF20887"/>
    </source>
</evidence>
<dbReference type="CDD" id="cd06080">
    <property type="entry name" value="PWWP_MUM1-like"/>
    <property type="match status" value="1"/>
</dbReference>
<evidence type="ECO:0000313" key="6">
    <source>
        <dbReference type="EMBL" id="KAK1157166.1"/>
    </source>
</evidence>
<feature type="compositionally biased region" description="Polar residues" evidence="2">
    <location>
        <begin position="230"/>
        <end position="242"/>
    </location>
</feature>
<dbReference type="GO" id="GO:0003677">
    <property type="term" value="F:DNA binding"/>
    <property type="evidence" value="ECO:0007669"/>
    <property type="project" value="InterPro"/>
</dbReference>
<reference evidence="6" key="1">
    <citation type="submission" date="2022-02" db="EMBL/GenBank/DDBJ databases">
        <title>Atlantic sturgeon de novo genome assembly.</title>
        <authorList>
            <person name="Stock M."/>
            <person name="Klopp C."/>
            <person name="Guiguen Y."/>
            <person name="Cabau C."/>
            <person name="Parinello H."/>
            <person name="Santidrian Yebra-Pimentel E."/>
            <person name="Kuhl H."/>
            <person name="Dirks R.P."/>
            <person name="Guessner J."/>
            <person name="Wuertz S."/>
            <person name="Du K."/>
            <person name="Schartl M."/>
        </authorList>
    </citation>
    <scope>NUCLEOTIDE SEQUENCE</scope>
    <source>
        <strain evidence="6">STURGEONOMICS-FGT-2020</strain>
        <tissue evidence="6">Whole blood</tissue>
    </source>
</reference>
<feature type="compositionally biased region" description="Basic and acidic residues" evidence="2">
    <location>
        <begin position="1"/>
        <end position="12"/>
    </location>
</feature>
<dbReference type="EMBL" id="JAGXEW010000026">
    <property type="protein sequence ID" value="KAK1157166.1"/>
    <property type="molecule type" value="Genomic_DNA"/>
</dbReference>
<evidence type="ECO:0000313" key="7">
    <source>
        <dbReference type="Proteomes" id="UP001230051"/>
    </source>
</evidence>
<feature type="compositionally biased region" description="Low complexity" evidence="2">
    <location>
        <begin position="346"/>
        <end position="355"/>
    </location>
</feature>
<feature type="region of interest" description="Disordered" evidence="2">
    <location>
        <begin position="162"/>
        <end position="466"/>
    </location>
</feature>
<dbReference type="InterPro" id="IPR048795">
    <property type="entry name" value="PWP3A_3B_4_C"/>
</dbReference>
<dbReference type="InterPro" id="IPR017956">
    <property type="entry name" value="AT_hook_DNA-bd_motif"/>
</dbReference>
<sequence>MWKEFDRLDSQKRYSVPTQAGSSPWQSPVGTDPTYVLCLWEGRLWPAKLLQRAAIRSKTSKDNIEVEIFCKEKRVLINQADTAPLSRQNIEDISRQLDLDSNRQHVLNIFTNEDDSDEEFWGFLSESHTTDEKLEAIQPDPVKELLYRKALRLALNVLSENASCPSPISPGKRKRGRPKQQTGTGPLKPDCDIKTEGTPTVLPPGGSGTLQHCEAVTPGKRGRPKKVKASNDSTTELKTPSSLKVERGIKRGRRCPPPLPPGGSGTLQHCEAVTPGKRGRPKKVKGSNDSTTELKTTSSLKEERGIPRGRCPPALPPGGSGTLQHCEAVTPRKRGRPKKFKGPNDSTTELKTTSSLKEERGIARGRREPDSKDVVQTPPETLSPCAPRIKAISLKNQNSKRNCLLGSPLTDSGGIELERTPGFHPPIHSSTPDSLLRTDLGCSGVGSPGKSPQGTPKRKVGRPSSRHLRKLSWECCGPKHLQSKCEQGQAPRRSRRRQETGQVSAAGLKGQRGGLEKDRGCVGVALEQPPVVNPRRWNRSCPDLAIDSERGQGWTLIPQALQKEAERTQEPPRSTVTFELPQFDLEENGRGSLSSDLSIEMSLLNESTLESSLQEDEEEEEEEEDELELPSFMKDREPCSITEGMCVWCKFKKYPFWPALVKSVNHKNKKASIIFVDDLLLDKNKFRKGMCVSLRTLKPFDCEEREQYITTARETYHRAIDWCVALIDDYSIRIACGSFSGSLAEYCVDDISYPVRREFLQGPSRMTFPSNLLMLEEDNLDCQTGGPHCRQAPSKKLLPDRSRAARDKANEKLVQYIVKARGVEKHLQAIIAGRKASRWLAEFLHRSRFLKWVDTYLEDDAQLEVLVNYLQSVCESVQNTQLSVELDRIRFILDVLLPEAVIGAIAAVDNISLEKAEEKYMKGPIFSEREIEEFNRQIEKEVKMKTRSLGVQQH</sequence>
<dbReference type="SMART" id="SM00384">
    <property type="entry name" value="AT_hook"/>
    <property type="match status" value="5"/>
</dbReference>
<feature type="compositionally biased region" description="Polar residues" evidence="2">
    <location>
        <begin position="16"/>
        <end position="28"/>
    </location>
</feature>
<dbReference type="Pfam" id="PF20887">
    <property type="entry name" value="PWP3A-B_N"/>
    <property type="match status" value="1"/>
</dbReference>
<evidence type="ECO:0000256" key="1">
    <source>
        <dbReference type="ARBA" id="ARBA00008188"/>
    </source>
</evidence>
<dbReference type="InterPro" id="IPR035504">
    <property type="entry name" value="MUM1-like_PWWP"/>
</dbReference>
<protein>
    <submittedName>
        <fullName evidence="6">PWWP domain-containing DNA repair factor 3A-like isoform X1</fullName>
    </submittedName>
</protein>
<feature type="domain" description="MUM1-like PWWP" evidence="3">
    <location>
        <begin position="643"/>
        <end position="723"/>
    </location>
</feature>
<feature type="domain" description="PWWP" evidence="4">
    <location>
        <begin position="799"/>
        <end position="938"/>
    </location>
</feature>
<proteinExistence type="inferred from homology"/>
<dbReference type="Gene3D" id="6.10.300.20">
    <property type="match status" value="1"/>
</dbReference>
<keyword evidence="7" id="KW-1185">Reference proteome</keyword>
<organism evidence="6 7">
    <name type="scientific">Acipenser oxyrinchus oxyrinchus</name>
    <dbReference type="NCBI Taxonomy" id="40147"/>
    <lineage>
        <taxon>Eukaryota</taxon>
        <taxon>Metazoa</taxon>
        <taxon>Chordata</taxon>
        <taxon>Craniata</taxon>
        <taxon>Vertebrata</taxon>
        <taxon>Euteleostomi</taxon>
        <taxon>Actinopterygii</taxon>
        <taxon>Chondrostei</taxon>
        <taxon>Acipenseriformes</taxon>
        <taxon>Acipenseridae</taxon>
        <taxon>Acipenser</taxon>
    </lineage>
</organism>
<dbReference type="Gene3D" id="2.30.30.140">
    <property type="match status" value="1"/>
</dbReference>
<comment type="caution">
    <text evidence="6">The sequence shown here is derived from an EMBL/GenBank/DDBJ whole genome shotgun (WGS) entry which is preliminary data.</text>
</comment>
<dbReference type="Pfam" id="PF20884">
    <property type="entry name" value="MUM1-like_PWWP"/>
    <property type="match status" value="1"/>
</dbReference>
<dbReference type="PANTHER" id="PTHR31333">
    <property type="entry name" value="PWWP DOMAIN-CONTAINING DNA REPAIR FACTOR 3 FAMILY MEMBER"/>
    <property type="match status" value="1"/>
</dbReference>
<dbReference type="SUPFAM" id="SSF63748">
    <property type="entry name" value="Tudor/PWWP/MBT"/>
    <property type="match status" value="1"/>
</dbReference>